<dbReference type="InterPro" id="IPR036286">
    <property type="entry name" value="LexA/Signal_pep-like_sf"/>
</dbReference>
<dbReference type="Proteomes" id="UP000318296">
    <property type="component" value="Unassembled WGS sequence"/>
</dbReference>
<evidence type="ECO:0000313" key="9">
    <source>
        <dbReference type="Proteomes" id="UP000318296"/>
    </source>
</evidence>
<dbReference type="PANTHER" id="PTHR43390:SF1">
    <property type="entry name" value="CHLOROPLAST PROCESSING PEPTIDASE"/>
    <property type="match status" value="1"/>
</dbReference>
<evidence type="ECO:0000256" key="5">
    <source>
        <dbReference type="PIRSR" id="PIRSR600223-1"/>
    </source>
</evidence>
<dbReference type="InterPro" id="IPR019533">
    <property type="entry name" value="Peptidase_S26"/>
</dbReference>
<feature type="transmembrane region" description="Helical" evidence="6">
    <location>
        <begin position="29"/>
        <end position="51"/>
    </location>
</feature>
<organism evidence="8 9">
    <name type="scientific">Candidatus Berkelbacteria bacterium Licking1014_96</name>
    <dbReference type="NCBI Taxonomy" id="2017149"/>
    <lineage>
        <taxon>Bacteria</taxon>
        <taxon>Candidatus Berkelbacteria</taxon>
    </lineage>
</organism>
<keyword evidence="6" id="KW-1133">Transmembrane helix</keyword>
<keyword evidence="6" id="KW-0472">Membrane</keyword>
<evidence type="ECO:0000256" key="4">
    <source>
        <dbReference type="ARBA" id="ARBA00022801"/>
    </source>
</evidence>
<comment type="similarity">
    <text evidence="2 6">Belongs to the peptidase S26 family.</text>
</comment>
<gene>
    <name evidence="8" type="ORF">CEN92_264</name>
</gene>
<keyword evidence="6" id="KW-0645">Protease</keyword>
<dbReference type="Gene3D" id="2.10.109.10">
    <property type="entry name" value="Umud Fragment, subunit A"/>
    <property type="match status" value="1"/>
</dbReference>
<reference evidence="8 9" key="1">
    <citation type="submission" date="2017-07" db="EMBL/GenBank/DDBJ databases">
        <title>Mechanisms for carbon and nitrogen cycling indicate functional differentiation within the Candidate Phyla Radiation.</title>
        <authorList>
            <person name="Danczak R.E."/>
            <person name="Johnston M.D."/>
            <person name="Kenah C."/>
            <person name="Slattery M."/>
            <person name="Wrighton K.C."/>
            <person name="Wilkins M.J."/>
        </authorList>
    </citation>
    <scope>NUCLEOTIDE SEQUENCE [LARGE SCALE GENOMIC DNA]</scope>
    <source>
        <strain evidence="8">Licking1014_96</strain>
    </source>
</reference>
<dbReference type="PRINTS" id="PR00727">
    <property type="entry name" value="LEADERPTASE"/>
</dbReference>
<dbReference type="GO" id="GO:0004252">
    <property type="term" value="F:serine-type endopeptidase activity"/>
    <property type="evidence" value="ECO:0007669"/>
    <property type="project" value="InterPro"/>
</dbReference>
<evidence type="ECO:0000313" key="8">
    <source>
        <dbReference type="EMBL" id="TSC91465.1"/>
    </source>
</evidence>
<keyword evidence="4 6" id="KW-0378">Hydrolase</keyword>
<dbReference type="InterPro" id="IPR019757">
    <property type="entry name" value="Pept_S26A_signal_pept_1_Lys-AS"/>
</dbReference>
<sequence length="206" mass="23455">MIEDNFKNESEAEKKFAAGRQGLSRAARFFVEFLETAIIIGVIAFIIRFFFIQPFVVEGASMEPNFHNNDYLLIEKVSERIKNPQRGDVIVFHYPNNPKVNYIKRIIGTPGDTVIIKDGTLKIIPQGRIQEETIDENYIPESLKTSGNMEIKVANDQYFVLGDNRSNSSDSREWGTLPKENIIGRAWLIILPTADFGAVPRVEYNL</sequence>
<dbReference type="PROSITE" id="PS00760">
    <property type="entry name" value="SPASE_I_2"/>
    <property type="match status" value="1"/>
</dbReference>
<dbReference type="EC" id="3.4.21.89" evidence="3 6"/>
<dbReference type="InterPro" id="IPR000223">
    <property type="entry name" value="Pept_S26A_signal_pept_1"/>
</dbReference>
<comment type="subcellular location">
    <subcellularLocation>
        <location evidence="6">Membrane</location>
        <topology evidence="6">Single-pass type II membrane protein</topology>
    </subcellularLocation>
</comment>
<dbReference type="PROSITE" id="PS00761">
    <property type="entry name" value="SPASE_I_3"/>
    <property type="match status" value="1"/>
</dbReference>
<feature type="domain" description="Peptidase S26" evidence="7">
    <location>
        <begin position="32"/>
        <end position="189"/>
    </location>
</feature>
<evidence type="ECO:0000256" key="3">
    <source>
        <dbReference type="ARBA" id="ARBA00013208"/>
    </source>
</evidence>
<dbReference type="PANTHER" id="PTHR43390">
    <property type="entry name" value="SIGNAL PEPTIDASE I"/>
    <property type="match status" value="1"/>
</dbReference>
<feature type="active site" evidence="5">
    <location>
        <position position="104"/>
    </location>
</feature>
<dbReference type="GO" id="GO:0009003">
    <property type="term" value="F:signal peptidase activity"/>
    <property type="evidence" value="ECO:0007669"/>
    <property type="project" value="UniProtKB-EC"/>
</dbReference>
<dbReference type="InterPro" id="IPR019758">
    <property type="entry name" value="Pept_S26A_signal_pept_1_CS"/>
</dbReference>
<accession>A0A554LF70</accession>
<dbReference type="Pfam" id="PF10502">
    <property type="entry name" value="Peptidase_S26"/>
    <property type="match status" value="1"/>
</dbReference>
<name>A0A554LF70_9BACT</name>
<comment type="catalytic activity">
    <reaction evidence="1 6">
        <text>Cleavage of hydrophobic, N-terminal signal or leader sequences from secreted and periplasmic proteins.</text>
        <dbReference type="EC" id="3.4.21.89"/>
    </reaction>
</comment>
<keyword evidence="6" id="KW-0812">Transmembrane</keyword>
<dbReference type="GO" id="GO:0016020">
    <property type="term" value="C:membrane"/>
    <property type="evidence" value="ECO:0007669"/>
    <property type="project" value="UniProtKB-SubCell"/>
</dbReference>
<evidence type="ECO:0000256" key="1">
    <source>
        <dbReference type="ARBA" id="ARBA00000677"/>
    </source>
</evidence>
<dbReference type="GO" id="GO:0006465">
    <property type="term" value="P:signal peptide processing"/>
    <property type="evidence" value="ECO:0007669"/>
    <property type="project" value="InterPro"/>
</dbReference>
<proteinExistence type="inferred from homology"/>
<dbReference type="AlphaFoldDB" id="A0A554LF70"/>
<dbReference type="NCBIfam" id="TIGR02227">
    <property type="entry name" value="sigpep_I_bact"/>
    <property type="match status" value="1"/>
</dbReference>
<comment type="caution">
    <text evidence="8">The sequence shown here is derived from an EMBL/GenBank/DDBJ whole genome shotgun (WGS) entry which is preliminary data.</text>
</comment>
<evidence type="ECO:0000256" key="2">
    <source>
        <dbReference type="ARBA" id="ARBA00009370"/>
    </source>
</evidence>
<dbReference type="EMBL" id="VMGH01000038">
    <property type="protein sequence ID" value="TSC91465.1"/>
    <property type="molecule type" value="Genomic_DNA"/>
</dbReference>
<evidence type="ECO:0000259" key="7">
    <source>
        <dbReference type="Pfam" id="PF10502"/>
    </source>
</evidence>
<dbReference type="CDD" id="cd06530">
    <property type="entry name" value="S26_SPase_I"/>
    <property type="match status" value="1"/>
</dbReference>
<dbReference type="SUPFAM" id="SSF51306">
    <property type="entry name" value="LexA/Signal peptidase"/>
    <property type="match status" value="1"/>
</dbReference>
<protein>
    <recommendedName>
        <fullName evidence="3 6">Signal peptidase I</fullName>
        <ecNumber evidence="3 6">3.4.21.89</ecNumber>
    </recommendedName>
</protein>
<feature type="active site" evidence="5">
    <location>
        <position position="61"/>
    </location>
</feature>
<evidence type="ECO:0000256" key="6">
    <source>
        <dbReference type="RuleBase" id="RU362042"/>
    </source>
</evidence>